<dbReference type="PROSITE" id="PS50878">
    <property type="entry name" value="RT_POL"/>
    <property type="match status" value="1"/>
</dbReference>
<sequence>MLVNRMQSFLDVCIDESQSAFVSGRLITDNIIMSYEVLHSFVRKRESRKYYFALKLDMSKAYDRVEWSFIWTIMLKIGFSMSWIDMVQRCVTSISYAVVINGSVGEGFVPSKGLRQGDPLSPYLFLICSEGLSSLLRKAASRDDF</sequence>
<evidence type="ECO:0000313" key="3">
    <source>
        <dbReference type="Proteomes" id="UP000436088"/>
    </source>
</evidence>
<protein>
    <recommendedName>
        <fullName evidence="1">Reverse transcriptase domain-containing protein</fullName>
    </recommendedName>
</protein>
<dbReference type="InterPro" id="IPR043502">
    <property type="entry name" value="DNA/RNA_pol_sf"/>
</dbReference>
<dbReference type="SUPFAM" id="SSF56672">
    <property type="entry name" value="DNA/RNA polymerases"/>
    <property type="match status" value="1"/>
</dbReference>
<evidence type="ECO:0000313" key="2">
    <source>
        <dbReference type="EMBL" id="KAE8690892.1"/>
    </source>
</evidence>
<dbReference type="Pfam" id="PF00078">
    <property type="entry name" value="RVT_1"/>
    <property type="match status" value="1"/>
</dbReference>
<comment type="caution">
    <text evidence="2">The sequence shown here is derived from an EMBL/GenBank/DDBJ whole genome shotgun (WGS) entry which is preliminary data.</text>
</comment>
<gene>
    <name evidence="2" type="ORF">F3Y22_tig00110893pilonHSYRG00697</name>
</gene>
<dbReference type="Proteomes" id="UP000436088">
    <property type="component" value="Unassembled WGS sequence"/>
</dbReference>
<accession>A0A6A2ZIC4</accession>
<proteinExistence type="predicted"/>
<reference evidence="2" key="1">
    <citation type="submission" date="2019-09" db="EMBL/GenBank/DDBJ databases">
        <title>Draft genome information of white flower Hibiscus syriacus.</title>
        <authorList>
            <person name="Kim Y.-M."/>
        </authorList>
    </citation>
    <scope>NUCLEOTIDE SEQUENCE [LARGE SCALE GENOMIC DNA]</scope>
    <source>
        <strain evidence="2">YM2019G1</strain>
    </source>
</reference>
<dbReference type="PANTHER" id="PTHR46890:SF48">
    <property type="entry name" value="RNA-DIRECTED DNA POLYMERASE"/>
    <property type="match status" value="1"/>
</dbReference>
<evidence type="ECO:0000259" key="1">
    <source>
        <dbReference type="PROSITE" id="PS50878"/>
    </source>
</evidence>
<feature type="domain" description="Reverse transcriptase" evidence="1">
    <location>
        <begin position="1"/>
        <end position="145"/>
    </location>
</feature>
<keyword evidence="3" id="KW-1185">Reference proteome</keyword>
<dbReference type="InterPro" id="IPR052343">
    <property type="entry name" value="Retrotransposon-Effector_Assoc"/>
</dbReference>
<dbReference type="AlphaFoldDB" id="A0A6A2ZIC4"/>
<dbReference type="PANTHER" id="PTHR46890">
    <property type="entry name" value="NON-LTR RETROLELEMENT REVERSE TRANSCRIPTASE-LIKE PROTEIN-RELATED"/>
    <property type="match status" value="1"/>
</dbReference>
<dbReference type="EMBL" id="VEPZ02001150">
    <property type="protein sequence ID" value="KAE8690892.1"/>
    <property type="molecule type" value="Genomic_DNA"/>
</dbReference>
<dbReference type="InterPro" id="IPR000477">
    <property type="entry name" value="RT_dom"/>
</dbReference>
<organism evidence="2 3">
    <name type="scientific">Hibiscus syriacus</name>
    <name type="common">Rose of Sharon</name>
    <dbReference type="NCBI Taxonomy" id="106335"/>
    <lineage>
        <taxon>Eukaryota</taxon>
        <taxon>Viridiplantae</taxon>
        <taxon>Streptophyta</taxon>
        <taxon>Embryophyta</taxon>
        <taxon>Tracheophyta</taxon>
        <taxon>Spermatophyta</taxon>
        <taxon>Magnoliopsida</taxon>
        <taxon>eudicotyledons</taxon>
        <taxon>Gunneridae</taxon>
        <taxon>Pentapetalae</taxon>
        <taxon>rosids</taxon>
        <taxon>malvids</taxon>
        <taxon>Malvales</taxon>
        <taxon>Malvaceae</taxon>
        <taxon>Malvoideae</taxon>
        <taxon>Hibiscus</taxon>
    </lineage>
</organism>
<name>A0A6A2ZIC4_HIBSY</name>